<feature type="domain" description="Glycosyltransferase subfamily 4-like N-terminal" evidence="3">
    <location>
        <begin position="22"/>
        <end position="156"/>
    </location>
</feature>
<organism evidence="4 5">
    <name type="scientific">Paenibacillus contaminans</name>
    <dbReference type="NCBI Taxonomy" id="450362"/>
    <lineage>
        <taxon>Bacteria</taxon>
        <taxon>Bacillati</taxon>
        <taxon>Bacillota</taxon>
        <taxon>Bacilli</taxon>
        <taxon>Bacillales</taxon>
        <taxon>Paenibacillaceae</taxon>
        <taxon>Paenibacillus</taxon>
    </lineage>
</organism>
<dbReference type="InterPro" id="IPR028098">
    <property type="entry name" value="Glyco_trans_4-like_N"/>
</dbReference>
<dbReference type="Pfam" id="PF13439">
    <property type="entry name" value="Glyco_transf_4"/>
    <property type="match status" value="1"/>
</dbReference>
<dbReference type="Proteomes" id="UP000250369">
    <property type="component" value="Unassembled WGS sequence"/>
</dbReference>
<dbReference type="EMBL" id="QMFB01000004">
    <property type="protein sequence ID" value="RAV21724.1"/>
    <property type="molecule type" value="Genomic_DNA"/>
</dbReference>
<dbReference type="PANTHER" id="PTHR46401:SF2">
    <property type="entry name" value="GLYCOSYLTRANSFERASE WBBK-RELATED"/>
    <property type="match status" value="1"/>
</dbReference>
<dbReference type="OrthoDB" id="9813214at2"/>
<dbReference type="GO" id="GO:0016757">
    <property type="term" value="F:glycosyltransferase activity"/>
    <property type="evidence" value="ECO:0007669"/>
    <property type="project" value="InterPro"/>
</dbReference>
<protein>
    <submittedName>
        <fullName evidence="4">Glycosyltransferase family 1 protein</fullName>
    </submittedName>
</protein>
<sequence>MKVCHFTSAHQSQDVRIFVKECRTLSSLGYETHITVPSPAQKHLQGVFFHDIAKKSTHRLARMTQTAYQVYKKAKSLNADLYHFHDPELLPYGLLLKMRGKIVVYDAHEDLPSQIMSKYYIPAWQRKTVSWALRKFENFVARKIDAVITATPEIGKRFDGISRVGCNINNFPILEELYVSENDWSRKEKKVCYLGGITRIRGIEEMVKAIGQTDANLVLAGRMAPESLKAQLMNDPNWPRIEFLGEIERSRLASAMAGCMAGLVLFHPERNHINSQPNKMFEYMSAGIPVIGSNFPLWREIIEAYDCGICVNPLDPDEIANAIQWIVDHPAEAERMGNNGRKMILETFNWQRESVKLDQLYKQLLSATS</sequence>
<proteinExistence type="predicted"/>
<dbReference type="Pfam" id="PF00534">
    <property type="entry name" value="Glycos_transf_1"/>
    <property type="match status" value="1"/>
</dbReference>
<keyword evidence="1 4" id="KW-0808">Transferase</keyword>
<comment type="caution">
    <text evidence="4">The sequence shown here is derived from an EMBL/GenBank/DDBJ whole genome shotgun (WGS) entry which is preliminary data.</text>
</comment>
<evidence type="ECO:0000313" key="5">
    <source>
        <dbReference type="Proteomes" id="UP000250369"/>
    </source>
</evidence>
<dbReference type="Gene3D" id="3.40.50.2000">
    <property type="entry name" value="Glycogen Phosphorylase B"/>
    <property type="match status" value="2"/>
</dbReference>
<dbReference type="PANTHER" id="PTHR46401">
    <property type="entry name" value="GLYCOSYLTRANSFERASE WBBK-RELATED"/>
    <property type="match status" value="1"/>
</dbReference>
<evidence type="ECO:0000256" key="1">
    <source>
        <dbReference type="ARBA" id="ARBA00022679"/>
    </source>
</evidence>
<dbReference type="CDD" id="cd03794">
    <property type="entry name" value="GT4_WbuB-like"/>
    <property type="match status" value="1"/>
</dbReference>
<dbReference type="SUPFAM" id="SSF53756">
    <property type="entry name" value="UDP-Glycosyltransferase/glycogen phosphorylase"/>
    <property type="match status" value="1"/>
</dbReference>
<accession>A0A329MPP7</accession>
<keyword evidence="5" id="KW-1185">Reference proteome</keyword>
<feature type="domain" description="Glycosyl transferase family 1" evidence="2">
    <location>
        <begin position="181"/>
        <end position="343"/>
    </location>
</feature>
<dbReference type="AlphaFoldDB" id="A0A329MPP7"/>
<reference evidence="4 5" key="1">
    <citation type="journal article" date="2009" name="Int. J. Syst. Evol. Microbiol.">
        <title>Paenibacillus contaminans sp. nov., isolated from a contaminated laboratory plate.</title>
        <authorList>
            <person name="Chou J.H."/>
            <person name="Lee J.H."/>
            <person name="Lin M.C."/>
            <person name="Chang P.S."/>
            <person name="Arun A.B."/>
            <person name="Young C.C."/>
            <person name="Chen W.M."/>
        </authorList>
    </citation>
    <scope>NUCLEOTIDE SEQUENCE [LARGE SCALE GENOMIC DNA]</scope>
    <source>
        <strain evidence="4 5">CKOBP-6</strain>
    </source>
</reference>
<evidence type="ECO:0000259" key="2">
    <source>
        <dbReference type="Pfam" id="PF00534"/>
    </source>
</evidence>
<gene>
    <name evidence="4" type="ORF">DQG23_10330</name>
</gene>
<evidence type="ECO:0000259" key="3">
    <source>
        <dbReference type="Pfam" id="PF13439"/>
    </source>
</evidence>
<dbReference type="GO" id="GO:0009103">
    <property type="term" value="P:lipopolysaccharide biosynthetic process"/>
    <property type="evidence" value="ECO:0007669"/>
    <property type="project" value="TreeGrafter"/>
</dbReference>
<evidence type="ECO:0000313" key="4">
    <source>
        <dbReference type="EMBL" id="RAV21724.1"/>
    </source>
</evidence>
<name>A0A329MPP7_9BACL</name>
<dbReference type="InterPro" id="IPR001296">
    <property type="entry name" value="Glyco_trans_1"/>
</dbReference>